<dbReference type="CDD" id="cd00158">
    <property type="entry name" value="RHOD"/>
    <property type="match status" value="1"/>
</dbReference>
<gene>
    <name evidence="2" type="ORF">ACFPOG_31755</name>
</gene>
<keyword evidence="3" id="KW-1185">Reference proteome</keyword>
<dbReference type="RefSeq" id="WP_270879056.1">
    <property type="nucleotide sequence ID" value="NZ_JAQFVF010000023.1"/>
</dbReference>
<feature type="domain" description="Rhodanese" evidence="1">
    <location>
        <begin position="29"/>
        <end position="118"/>
    </location>
</feature>
<dbReference type="PROSITE" id="PS50206">
    <property type="entry name" value="RHODANESE_3"/>
    <property type="match status" value="1"/>
</dbReference>
<sequence>MIYGIQRIRPIQGLTKIDAAALAALNKENHAKIKILDVRDQNDYYSGHIKGSISISLGRLPYVKKTGLYVEDKIVIIADSKYQCRKAARLLQKEGYHHLFYLENGMDAYRNFEEMPQSLCFLRSCK</sequence>
<evidence type="ECO:0000313" key="3">
    <source>
        <dbReference type="Proteomes" id="UP001596044"/>
    </source>
</evidence>
<dbReference type="SMART" id="SM00450">
    <property type="entry name" value="RHOD"/>
    <property type="match status" value="1"/>
</dbReference>
<dbReference type="PANTHER" id="PTHR44086:SF10">
    <property type="entry name" value="THIOSULFATE SULFURTRANSFERASE_RHODANESE-LIKE DOMAIN-CONTAINING PROTEIN 3"/>
    <property type="match status" value="1"/>
</dbReference>
<dbReference type="Gene3D" id="3.40.250.10">
    <property type="entry name" value="Rhodanese-like domain"/>
    <property type="match status" value="1"/>
</dbReference>
<protein>
    <submittedName>
        <fullName evidence="2">Rhodanese-like domain-containing protein</fullName>
    </submittedName>
</protein>
<dbReference type="Proteomes" id="UP001596044">
    <property type="component" value="Unassembled WGS sequence"/>
</dbReference>
<dbReference type="EMBL" id="JBHSMJ010000065">
    <property type="protein sequence ID" value="MFC5452786.1"/>
    <property type="molecule type" value="Genomic_DNA"/>
</dbReference>
<proteinExistence type="predicted"/>
<reference evidence="3" key="1">
    <citation type="journal article" date="2019" name="Int. J. Syst. Evol. Microbiol.">
        <title>The Global Catalogue of Microorganisms (GCM) 10K type strain sequencing project: providing services to taxonomists for standard genome sequencing and annotation.</title>
        <authorList>
            <consortium name="The Broad Institute Genomics Platform"/>
            <consortium name="The Broad Institute Genome Sequencing Center for Infectious Disease"/>
            <person name="Wu L."/>
            <person name="Ma J."/>
        </authorList>
    </citation>
    <scope>NUCLEOTIDE SEQUENCE [LARGE SCALE GENOMIC DNA]</scope>
    <source>
        <strain evidence="3">KACC 11904</strain>
    </source>
</reference>
<comment type="caution">
    <text evidence="2">The sequence shown here is derived from an EMBL/GenBank/DDBJ whole genome shotgun (WGS) entry which is preliminary data.</text>
</comment>
<evidence type="ECO:0000259" key="1">
    <source>
        <dbReference type="PROSITE" id="PS50206"/>
    </source>
</evidence>
<dbReference type="InterPro" id="IPR036873">
    <property type="entry name" value="Rhodanese-like_dom_sf"/>
</dbReference>
<evidence type="ECO:0000313" key="2">
    <source>
        <dbReference type="EMBL" id="MFC5452786.1"/>
    </source>
</evidence>
<dbReference type="SUPFAM" id="SSF52821">
    <property type="entry name" value="Rhodanese/Cell cycle control phosphatase"/>
    <property type="match status" value="1"/>
</dbReference>
<accession>A0ABW0KIS2</accession>
<dbReference type="PANTHER" id="PTHR44086">
    <property type="entry name" value="THIOSULFATE SULFURTRANSFERASE RDL2, MITOCHONDRIAL-RELATED"/>
    <property type="match status" value="1"/>
</dbReference>
<dbReference type="Pfam" id="PF00581">
    <property type="entry name" value="Rhodanese"/>
    <property type="match status" value="1"/>
</dbReference>
<dbReference type="InterPro" id="IPR001763">
    <property type="entry name" value="Rhodanese-like_dom"/>
</dbReference>
<organism evidence="2 3">
    <name type="scientific">Paenibacillus aestuarii</name>
    <dbReference type="NCBI Taxonomy" id="516965"/>
    <lineage>
        <taxon>Bacteria</taxon>
        <taxon>Bacillati</taxon>
        <taxon>Bacillota</taxon>
        <taxon>Bacilli</taxon>
        <taxon>Bacillales</taxon>
        <taxon>Paenibacillaceae</taxon>
        <taxon>Paenibacillus</taxon>
    </lineage>
</organism>
<name>A0ABW0KIS2_9BACL</name>